<evidence type="ECO:0000313" key="3">
    <source>
        <dbReference type="Proteomes" id="UP000469185"/>
    </source>
</evidence>
<dbReference type="InterPro" id="IPR050490">
    <property type="entry name" value="Bact_solute-bd_prot1"/>
</dbReference>
<dbReference type="AlphaFoldDB" id="A0A6N9YSL3"/>
<dbReference type="RefSeq" id="WP_163820761.1">
    <property type="nucleotide sequence ID" value="NZ_JAAGOB010000015.1"/>
</dbReference>
<dbReference type="Proteomes" id="UP000469185">
    <property type="component" value="Unassembled WGS sequence"/>
</dbReference>
<keyword evidence="3" id="KW-1185">Reference proteome</keyword>
<dbReference type="CDD" id="cd14748">
    <property type="entry name" value="PBP2_UgpB"/>
    <property type="match status" value="1"/>
</dbReference>
<gene>
    <name evidence="2" type="ORF">G1H11_21985</name>
</gene>
<dbReference type="Gene3D" id="3.40.190.10">
    <property type="entry name" value="Periplasmic binding protein-like II"/>
    <property type="match status" value="1"/>
</dbReference>
<proteinExistence type="predicted"/>
<feature type="chain" id="PRO_5039599278" evidence="1">
    <location>
        <begin position="24"/>
        <end position="434"/>
    </location>
</feature>
<protein>
    <submittedName>
        <fullName evidence="2">ABC transporter substrate-binding protein</fullName>
    </submittedName>
</protein>
<dbReference type="InterPro" id="IPR006059">
    <property type="entry name" value="SBP"/>
</dbReference>
<dbReference type="PANTHER" id="PTHR43649">
    <property type="entry name" value="ARABINOSE-BINDING PROTEIN-RELATED"/>
    <property type="match status" value="1"/>
</dbReference>
<dbReference type="PROSITE" id="PS51257">
    <property type="entry name" value="PROKAR_LIPOPROTEIN"/>
    <property type="match status" value="1"/>
</dbReference>
<name>A0A6N9YSL3_9ACTN</name>
<organism evidence="2 3">
    <name type="scientific">Phytoactinopolyspora alkaliphila</name>
    <dbReference type="NCBI Taxonomy" id="1783498"/>
    <lineage>
        <taxon>Bacteria</taxon>
        <taxon>Bacillati</taxon>
        <taxon>Actinomycetota</taxon>
        <taxon>Actinomycetes</taxon>
        <taxon>Jiangellales</taxon>
        <taxon>Jiangellaceae</taxon>
        <taxon>Phytoactinopolyspora</taxon>
    </lineage>
</organism>
<accession>A0A6N9YSL3</accession>
<dbReference type="EMBL" id="JAAGOB010000015">
    <property type="protein sequence ID" value="NED97972.1"/>
    <property type="molecule type" value="Genomic_DNA"/>
</dbReference>
<keyword evidence="1" id="KW-0732">Signal</keyword>
<sequence>MRRVRNVPTGVLAGCLAVSLVAACGGDTATDEGGGTLTVWFPGNSEAEMALVNETIVPAFEEETGADVEVTYVDWADMSPKLNTAFAAGTAPDVIGHGVAATADLAHNDRIEDLTPYVEELDAALREDMSAALPGGEISGNQYIIPLMMTLRMIVYSGADFEEAGLDPDAPPQSWEDVKAAAEQLTVREGDKITRAGLVVPSDPIGAQQAFGTFLWSNGGEFLDEDGTTVLMDSSEAVDALEYYVGLYQGSDAVDNTLGATWASSPDAQQPIATSQASMQLSNAGDIGKYQDAAPDRDLRLMMPPAFEGHEPRAFGGPANGLMINKDSSQKELAWDFIAYMIDPDINLDYAEALGALPVHASAVDSDYVSSNPELAKAVEALPANHPNPNVPGWVQMRDAMGQHLERALHGEVGAAEALERATAEVEKIVDAGS</sequence>
<comment type="caution">
    <text evidence="2">The sequence shown here is derived from an EMBL/GenBank/DDBJ whole genome shotgun (WGS) entry which is preliminary data.</text>
</comment>
<evidence type="ECO:0000256" key="1">
    <source>
        <dbReference type="SAM" id="SignalP"/>
    </source>
</evidence>
<dbReference type="Pfam" id="PF01547">
    <property type="entry name" value="SBP_bac_1"/>
    <property type="match status" value="1"/>
</dbReference>
<feature type="signal peptide" evidence="1">
    <location>
        <begin position="1"/>
        <end position="23"/>
    </location>
</feature>
<dbReference type="SUPFAM" id="SSF53850">
    <property type="entry name" value="Periplasmic binding protein-like II"/>
    <property type="match status" value="1"/>
</dbReference>
<dbReference type="PANTHER" id="PTHR43649:SF12">
    <property type="entry name" value="DIACETYLCHITOBIOSE BINDING PROTEIN DASA"/>
    <property type="match status" value="1"/>
</dbReference>
<reference evidence="2 3" key="1">
    <citation type="submission" date="2020-02" db="EMBL/GenBank/DDBJ databases">
        <authorList>
            <person name="Li X.-J."/>
            <person name="Feng X.-M."/>
        </authorList>
    </citation>
    <scope>NUCLEOTIDE SEQUENCE [LARGE SCALE GENOMIC DNA]</scope>
    <source>
        <strain evidence="2 3">CGMCC 4.7225</strain>
    </source>
</reference>
<evidence type="ECO:0000313" key="2">
    <source>
        <dbReference type="EMBL" id="NED97972.1"/>
    </source>
</evidence>